<accession>A0A5P8VUH6</accession>
<dbReference type="AlphaFoldDB" id="A0A5P8VUH6"/>
<dbReference type="KEGG" id="nsh:GXM_01269"/>
<protein>
    <submittedName>
        <fullName evidence="1">Uncharacterized protein</fullName>
    </submittedName>
</protein>
<organism evidence="1 2">
    <name type="scientific">Nostoc sphaeroides CCNUC1</name>
    <dbReference type="NCBI Taxonomy" id="2653204"/>
    <lineage>
        <taxon>Bacteria</taxon>
        <taxon>Bacillati</taxon>
        <taxon>Cyanobacteriota</taxon>
        <taxon>Cyanophyceae</taxon>
        <taxon>Nostocales</taxon>
        <taxon>Nostocaceae</taxon>
        <taxon>Nostoc</taxon>
    </lineage>
</organism>
<name>A0A5P8VUH6_9NOSO</name>
<reference evidence="1 2" key="1">
    <citation type="submission" date="2019-10" db="EMBL/GenBank/DDBJ databases">
        <title>Genomic and transcriptomic insights into the perfect genentic adaptation of a filamentous nitrogen-fixing cyanobacterium to rice fields.</title>
        <authorList>
            <person name="Chen Z."/>
        </authorList>
    </citation>
    <scope>NUCLEOTIDE SEQUENCE [LARGE SCALE GENOMIC DNA]</scope>
    <source>
        <strain evidence="1">CCNUC1</strain>
    </source>
</reference>
<dbReference type="Proteomes" id="UP000326678">
    <property type="component" value="Chromosome Gxm1"/>
</dbReference>
<dbReference type="EMBL" id="CP045226">
    <property type="protein sequence ID" value="QFS43796.1"/>
    <property type="molecule type" value="Genomic_DNA"/>
</dbReference>
<sequence>MQASVSVTTRDIRQLNNYILQANQITKDLLLWRVPENLKTLMRVKINFLVG</sequence>
<evidence type="ECO:0000313" key="2">
    <source>
        <dbReference type="Proteomes" id="UP000326678"/>
    </source>
</evidence>
<evidence type="ECO:0000313" key="1">
    <source>
        <dbReference type="EMBL" id="QFS43796.1"/>
    </source>
</evidence>
<gene>
    <name evidence="1" type="ORF">GXM_01269</name>
</gene>
<proteinExistence type="predicted"/>
<keyword evidence="2" id="KW-1185">Reference proteome</keyword>